<reference evidence="2 3" key="1">
    <citation type="submission" date="2018-07" db="EMBL/GenBank/DDBJ databases">
        <title>Genomic Encyclopedia of Type Strains, Phase IV (KMG-IV): sequencing the most valuable type-strain genomes for metagenomic binning, comparative biology and taxonomic classification.</title>
        <authorList>
            <person name="Goeker M."/>
        </authorList>
    </citation>
    <scope>NUCLEOTIDE SEQUENCE [LARGE SCALE GENOMIC DNA]</scope>
    <source>
        <strain evidence="2 3">DSM 4134</strain>
    </source>
</reference>
<keyword evidence="3" id="KW-1185">Reference proteome</keyword>
<evidence type="ECO:0000313" key="3">
    <source>
        <dbReference type="Proteomes" id="UP000256779"/>
    </source>
</evidence>
<sequence>MTWIRSSVIALIALSNLGSVLVTPLIYLDFELRRDYLAEVLCINRDQPITVCRAQCYLDDQLSRAAEQQEQEDQSTQEFQQIQFFQSDSHPIDLNTTFRWSAQKLHPESHATPIHRVIGIFRPPQG</sequence>
<protein>
    <submittedName>
        <fullName evidence="2">Uncharacterized protein</fullName>
    </submittedName>
</protein>
<name>A0A3D9L4D2_MARFU</name>
<organism evidence="2 3">
    <name type="scientific">Marinoscillum furvescens DSM 4134</name>
    <dbReference type="NCBI Taxonomy" id="1122208"/>
    <lineage>
        <taxon>Bacteria</taxon>
        <taxon>Pseudomonadati</taxon>
        <taxon>Bacteroidota</taxon>
        <taxon>Cytophagia</taxon>
        <taxon>Cytophagales</taxon>
        <taxon>Reichenbachiellaceae</taxon>
        <taxon>Marinoscillum</taxon>
    </lineage>
</organism>
<comment type="caution">
    <text evidence="2">The sequence shown here is derived from an EMBL/GenBank/DDBJ whole genome shotgun (WGS) entry which is preliminary data.</text>
</comment>
<evidence type="ECO:0000256" key="1">
    <source>
        <dbReference type="SAM" id="Phobius"/>
    </source>
</evidence>
<feature type="transmembrane region" description="Helical" evidence="1">
    <location>
        <begin position="6"/>
        <end position="28"/>
    </location>
</feature>
<gene>
    <name evidence="2" type="ORF">C7460_110103</name>
</gene>
<dbReference type="Proteomes" id="UP000256779">
    <property type="component" value="Unassembled WGS sequence"/>
</dbReference>
<dbReference type="AlphaFoldDB" id="A0A3D9L4D2"/>
<keyword evidence="1" id="KW-0472">Membrane</keyword>
<dbReference type="EMBL" id="QREG01000010">
    <property type="protein sequence ID" value="RED98431.1"/>
    <property type="molecule type" value="Genomic_DNA"/>
</dbReference>
<dbReference type="OrthoDB" id="980645at2"/>
<dbReference type="RefSeq" id="WP_115868382.1">
    <property type="nucleotide sequence ID" value="NZ_QREG01000010.1"/>
</dbReference>
<proteinExistence type="predicted"/>
<keyword evidence="1" id="KW-1133">Transmembrane helix</keyword>
<accession>A0A3D9L4D2</accession>
<evidence type="ECO:0000313" key="2">
    <source>
        <dbReference type="EMBL" id="RED98431.1"/>
    </source>
</evidence>
<keyword evidence="1" id="KW-0812">Transmembrane</keyword>